<dbReference type="NCBIfam" id="NF002204">
    <property type="entry name" value="PRK01077.1"/>
    <property type="match status" value="1"/>
</dbReference>
<dbReference type="InterPro" id="IPR029062">
    <property type="entry name" value="Class_I_gatase-like"/>
</dbReference>
<dbReference type="GO" id="GO:0042242">
    <property type="term" value="F:cobyrinic acid a,c-diamide synthase activity"/>
    <property type="evidence" value="ECO:0007669"/>
    <property type="project" value="InterPro"/>
</dbReference>
<evidence type="ECO:0000313" key="10">
    <source>
        <dbReference type="Proteomes" id="UP000095649"/>
    </source>
</evidence>
<dbReference type="Pfam" id="PF01656">
    <property type="entry name" value="CbiA"/>
    <property type="match status" value="1"/>
</dbReference>
<dbReference type="Gene3D" id="3.40.50.880">
    <property type="match status" value="1"/>
</dbReference>
<evidence type="ECO:0000313" key="9">
    <source>
        <dbReference type="EMBL" id="CUM73052.1"/>
    </source>
</evidence>
<evidence type="ECO:0000256" key="5">
    <source>
        <dbReference type="ARBA" id="ARBA00022842"/>
    </source>
</evidence>
<dbReference type="CDD" id="cd03130">
    <property type="entry name" value="GATase1_CobB"/>
    <property type="match status" value="1"/>
</dbReference>
<evidence type="ECO:0000256" key="6">
    <source>
        <dbReference type="ARBA" id="ARBA00022962"/>
    </source>
</evidence>
<keyword evidence="4" id="KW-0067">ATP-binding</keyword>
<dbReference type="PROSITE" id="PS51274">
    <property type="entry name" value="GATASE_COBBQ"/>
    <property type="match status" value="1"/>
</dbReference>
<evidence type="ECO:0000259" key="8">
    <source>
        <dbReference type="Pfam" id="PF07685"/>
    </source>
</evidence>
<evidence type="ECO:0000256" key="4">
    <source>
        <dbReference type="ARBA" id="ARBA00022840"/>
    </source>
</evidence>
<proteinExistence type="predicted"/>
<keyword evidence="6" id="KW-0315">Glutamine amidotransferase</keyword>
<dbReference type="InterPro" id="IPR011698">
    <property type="entry name" value="GATase_3"/>
</dbReference>
<dbReference type="AlphaFoldDB" id="A0A173R5C9"/>
<dbReference type="GO" id="GO:0005524">
    <property type="term" value="F:ATP binding"/>
    <property type="evidence" value="ECO:0007669"/>
    <property type="project" value="UniProtKB-KW"/>
</dbReference>
<gene>
    <name evidence="9" type="primary">cobB_1</name>
    <name evidence="9" type="ORF">ERS852582_00270</name>
</gene>
<feature type="domain" description="CobQ/CobB/MinD/ParA nucleotide binding" evidence="7">
    <location>
        <begin position="5"/>
        <end position="178"/>
    </location>
</feature>
<sequence>MIQFLIAAPRSGSGKTTVTCAVLTALQRRGTDPCAFKCGPDYIDPMFHRSALGVESHNLDLYLSAPDTVRMLYARYAAGHGAAVCEGAMGFYDGQGLTTRASAWELADTLTLPVLLVVQPKGASITLAAELRGLLQFRTPSHIVGILLNDCSETLYKTLRPMLEAETGLPVVGYLPHLPGCAIESRHLGLKTAGEVADLQQKLGKLADALVLNWAQLAVLTDRPAPAVPPLAAPYAPAVRIAVARDEAFCFAYTETLDALRDAGAELMFFSPLRDVSLPENIGGLYLPGGYPELYARQLSENCALRAAIRDAMQEGLPTAAECGGFLYLGQSLEGTDGKVYPMADVLPGSGHNAGRLVRFGYAAMTAKADSMLFRAGETLSIHEFHHWDSSENGTDFSVCKTEKRQWECGFANAHLYAGFPHLYWAGTALPRRFVQAAQHFLKHKG</sequence>
<dbReference type="EMBL" id="CYXN01000001">
    <property type="protein sequence ID" value="CUM73052.1"/>
    <property type="molecule type" value="Genomic_DNA"/>
</dbReference>
<dbReference type="Proteomes" id="UP000095649">
    <property type="component" value="Unassembled WGS sequence"/>
</dbReference>
<reference evidence="9 10" key="1">
    <citation type="submission" date="2015-09" db="EMBL/GenBank/DDBJ databases">
        <authorList>
            <consortium name="Pathogen Informatics"/>
        </authorList>
    </citation>
    <scope>NUCLEOTIDE SEQUENCE [LARGE SCALE GENOMIC DNA]</scope>
    <source>
        <strain evidence="9 10">2789STDY5834970</strain>
    </source>
</reference>
<dbReference type="InterPro" id="IPR002586">
    <property type="entry name" value="CobQ/CobB/MinD/ParA_Nub-bd_dom"/>
</dbReference>
<keyword evidence="3" id="KW-0547">Nucleotide-binding</keyword>
<dbReference type="Gene3D" id="3.40.50.300">
    <property type="entry name" value="P-loop containing nucleotide triphosphate hydrolases"/>
    <property type="match status" value="1"/>
</dbReference>
<dbReference type="PANTHER" id="PTHR43873:SF1">
    <property type="entry name" value="COBYRINATE A,C-DIAMIDE SYNTHASE"/>
    <property type="match status" value="1"/>
</dbReference>
<evidence type="ECO:0000256" key="1">
    <source>
        <dbReference type="ARBA" id="ARBA00001946"/>
    </source>
</evidence>
<dbReference type="NCBIfam" id="TIGR00379">
    <property type="entry name" value="cobB"/>
    <property type="match status" value="1"/>
</dbReference>
<feature type="domain" description="CobB/CobQ-like glutamine amidotransferase" evidence="8">
    <location>
        <begin position="240"/>
        <end position="424"/>
    </location>
</feature>
<dbReference type="InterPro" id="IPR027417">
    <property type="entry name" value="P-loop_NTPase"/>
</dbReference>
<name>A0A173R5C9_9FIRM</name>
<dbReference type="RefSeq" id="WP_055184623.1">
    <property type="nucleotide sequence ID" value="NZ_CYXN01000001.1"/>
</dbReference>
<comment type="cofactor">
    <cofactor evidence="1">
        <name>Mg(2+)</name>
        <dbReference type="ChEBI" id="CHEBI:18420"/>
    </cofactor>
</comment>
<dbReference type="SUPFAM" id="SSF52540">
    <property type="entry name" value="P-loop containing nucleoside triphosphate hydrolases"/>
    <property type="match status" value="1"/>
</dbReference>
<evidence type="ECO:0000259" key="7">
    <source>
        <dbReference type="Pfam" id="PF01656"/>
    </source>
</evidence>
<dbReference type="OrthoDB" id="9764035at2"/>
<dbReference type="InterPro" id="IPR004484">
    <property type="entry name" value="CbiA/CobB_synth"/>
</dbReference>
<protein>
    <submittedName>
        <fullName evidence="9">Cobyrinic acid A,C-diamide synthase</fullName>
    </submittedName>
</protein>
<evidence type="ECO:0000256" key="3">
    <source>
        <dbReference type="ARBA" id="ARBA00022741"/>
    </source>
</evidence>
<dbReference type="SUPFAM" id="SSF52317">
    <property type="entry name" value="Class I glutamine amidotransferase-like"/>
    <property type="match status" value="1"/>
</dbReference>
<dbReference type="PANTHER" id="PTHR43873">
    <property type="entry name" value="COBYRINATE A,C-DIAMIDE SYNTHASE"/>
    <property type="match status" value="1"/>
</dbReference>
<organism evidence="9 10">
    <name type="scientific">Faecalibacterium prausnitzii</name>
    <dbReference type="NCBI Taxonomy" id="853"/>
    <lineage>
        <taxon>Bacteria</taxon>
        <taxon>Bacillati</taxon>
        <taxon>Bacillota</taxon>
        <taxon>Clostridia</taxon>
        <taxon>Eubacteriales</taxon>
        <taxon>Oscillospiraceae</taxon>
        <taxon>Faecalibacterium</taxon>
    </lineage>
</organism>
<dbReference type="Pfam" id="PF07685">
    <property type="entry name" value="GATase_3"/>
    <property type="match status" value="1"/>
</dbReference>
<evidence type="ECO:0000256" key="2">
    <source>
        <dbReference type="ARBA" id="ARBA00022598"/>
    </source>
</evidence>
<keyword evidence="5" id="KW-0460">Magnesium</keyword>
<keyword evidence="2" id="KW-0436">Ligase</keyword>
<accession>A0A173R5C9</accession>